<proteinExistence type="predicted"/>
<accession>A0AA50QAU5</accession>
<evidence type="ECO:0000313" key="1">
    <source>
        <dbReference type="EMBL" id="WMC11408.1"/>
    </source>
</evidence>
<evidence type="ECO:0000313" key="2">
    <source>
        <dbReference type="Proteomes" id="UP001223802"/>
    </source>
</evidence>
<gene>
    <name evidence="1" type="ORF">PU634_03335</name>
</gene>
<reference evidence="1 2" key="1">
    <citation type="submission" date="2023-02" db="EMBL/GenBank/DDBJ databases">
        <title>Complete genome sequence of a novel bacterium Oceanimonas sp. NTOU-MSR1 isolated from marine coast sediment.</title>
        <authorList>
            <person name="Yang H.-T."/>
            <person name="Chen Y.-L."/>
            <person name="Ho Y.-N."/>
        </authorList>
    </citation>
    <scope>NUCLEOTIDE SEQUENCE [LARGE SCALE GENOMIC DNA]</scope>
    <source>
        <strain evidence="1 2">NTOU-MSR1</strain>
    </source>
</reference>
<dbReference type="InterPro" id="IPR036291">
    <property type="entry name" value="NAD(P)-bd_dom_sf"/>
</dbReference>
<dbReference type="RefSeq" id="WP_306762650.1">
    <property type="nucleotide sequence ID" value="NZ_CP118224.1"/>
</dbReference>
<dbReference type="KEGG" id="ope:PU634_03335"/>
<protein>
    <submittedName>
        <fullName evidence="1">NAD-dependent dehydratase</fullName>
    </submittedName>
</protein>
<dbReference type="SUPFAM" id="SSF51735">
    <property type="entry name" value="NAD(P)-binding Rossmann-fold domains"/>
    <property type="match status" value="1"/>
</dbReference>
<keyword evidence="2" id="KW-1185">Reference proteome</keyword>
<organism evidence="1 2">
    <name type="scientific">Oceanimonas pelagia</name>
    <dbReference type="NCBI Taxonomy" id="3028314"/>
    <lineage>
        <taxon>Bacteria</taxon>
        <taxon>Pseudomonadati</taxon>
        <taxon>Pseudomonadota</taxon>
        <taxon>Gammaproteobacteria</taxon>
        <taxon>Aeromonadales</taxon>
        <taxon>Aeromonadaceae</taxon>
        <taxon>Oceanimonas</taxon>
    </lineage>
</organism>
<name>A0AA50QAU5_9GAMM</name>
<sequence length="270" mass="29013">MSTERSLAILGLGWLGEPLARTLLESGWRVCGTSRDAGKAGRLEQAGIATRLWDFNTPLPARWPDELTAGTLLLCVPPGKVADYPNTLGQLARLAVNGGVQRVIFTSATSVYAGTGVKTEVDAAPDGPRGERMLAAERAVQACGARSVLILRLSGLVGGSREPGRFLSGKRFDGGDEPVNLVALEDLLRLLPALLERNDWPAVLNVSAPHHPHRCDFYGEAARLQGLPPPEFSGGGEGKIIDGSALCRWLGLEYTVTDWFRWLAARRPQA</sequence>
<dbReference type="EMBL" id="CP118224">
    <property type="protein sequence ID" value="WMC11408.1"/>
    <property type="molecule type" value="Genomic_DNA"/>
</dbReference>
<dbReference type="Proteomes" id="UP001223802">
    <property type="component" value="Chromosome"/>
</dbReference>
<dbReference type="AlphaFoldDB" id="A0AA50QAU5"/>
<dbReference type="Gene3D" id="3.40.50.720">
    <property type="entry name" value="NAD(P)-binding Rossmann-like Domain"/>
    <property type="match status" value="1"/>
</dbReference>